<evidence type="ECO:0000256" key="5">
    <source>
        <dbReference type="ARBA" id="ARBA00023204"/>
    </source>
</evidence>
<proteinExistence type="predicted"/>
<dbReference type="Pfam" id="PF08423">
    <property type="entry name" value="Rad51"/>
    <property type="match status" value="1"/>
</dbReference>
<feature type="compositionally biased region" description="Low complexity" evidence="7">
    <location>
        <begin position="325"/>
        <end position="340"/>
    </location>
</feature>
<dbReference type="InterPro" id="IPR027417">
    <property type="entry name" value="P-loop_NTPase"/>
</dbReference>
<dbReference type="PANTHER" id="PTHR22942">
    <property type="entry name" value="RECA/RAD51/RADA DNA STRAND-PAIRING FAMILY MEMBER"/>
    <property type="match status" value="1"/>
</dbReference>
<feature type="domain" description="RecA family profile 1" evidence="8">
    <location>
        <begin position="94"/>
        <end position="313"/>
    </location>
</feature>
<evidence type="ECO:0000256" key="6">
    <source>
        <dbReference type="ARBA" id="ARBA00023242"/>
    </source>
</evidence>
<keyword evidence="2" id="KW-0547">Nucleotide-binding</keyword>
<evidence type="ECO:0000256" key="7">
    <source>
        <dbReference type="SAM" id="MobiDB-lite"/>
    </source>
</evidence>
<feature type="compositionally biased region" description="Acidic residues" evidence="7">
    <location>
        <begin position="430"/>
        <end position="442"/>
    </location>
</feature>
<evidence type="ECO:0000256" key="4">
    <source>
        <dbReference type="ARBA" id="ARBA00022840"/>
    </source>
</evidence>
<evidence type="ECO:0000259" key="8">
    <source>
        <dbReference type="PROSITE" id="PS50162"/>
    </source>
</evidence>
<feature type="region of interest" description="Disordered" evidence="7">
    <location>
        <begin position="413"/>
        <end position="457"/>
    </location>
</feature>
<dbReference type="PANTHER" id="PTHR22942:SF66">
    <property type="entry name" value="RE19845P"/>
    <property type="match status" value="1"/>
</dbReference>
<feature type="region of interest" description="Disordered" evidence="7">
    <location>
        <begin position="325"/>
        <end position="370"/>
    </location>
</feature>
<accession>A0ABR5BBQ9</accession>
<gene>
    <name evidence="9" type="ORF">I314_03150</name>
</gene>
<keyword evidence="3" id="KW-0227">DNA damage</keyword>
<feature type="compositionally biased region" description="Basic and acidic residues" evidence="7">
    <location>
        <begin position="443"/>
        <end position="457"/>
    </location>
</feature>
<dbReference type="Gene3D" id="3.40.50.300">
    <property type="entry name" value="P-loop containing nucleotide triphosphate hydrolases"/>
    <property type="match status" value="1"/>
</dbReference>
<keyword evidence="4" id="KW-0067">ATP-binding</keyword>
<dbReference type="PROSITE" id="PS50162">
    <property type="entry name" value="RECA_2"/>
    <property type="match status" value="1"/>
</dbReference>
<keyword evidence="5" id="KW-0234">DNA repair</keyword>
<feature type="compositionally biased region" description="Basic and acidic residues" evidence="7">
    <location>
        <begin position="599"/>
        <end position="617"/>
    </location>
</feature>
<comment type="subcellular location">
    <subcellularLocation>
        <location evidence="1">Nucleus</location>
    </subcellularLocation>
</comment>
<evidence type="ECO:0000313" key="10">
    <source>
        <dbReference type="Proteomes" id="UP000053800"/>
    </source>
</evidence>
<evidence type="ECO:0000256" key="3">
    <source>
        <dbReference type="ARBA" id="ARBA00022763"/>
    </source>
</evidence>
<dbReference type="SUPFAM" id="SSF52540">
    <property type="entry name" value="P-loop containing nucleoside triphosphate hydrolases"/>
    <property type="match status" value="1"/>
</dbReference>
<dbReference type="EMBL" id="KN848895">
    <property type="protein sequence ID" value="KIR63744.1"/>
    <property type="molecule type" value="Genomic_DNA"/>
</dbReference>
<feature type="region of interest" description="Disordered" evidence="7">
    <location>
        <begin position="598"/>
        <end position="617"/>
    </location>
</feature>
<keyword evidence="10" id="KW-1185">Reference proteome</keyword>
<evidence type="ECO:0000313" key="9">
    <source>
        <dbReference type="EMBL" id="KIR63744.1"/>
    </source>
</evidence>
<dbReference type="CDD" id="cd19491">
    <property type="entry name" value="XRCC3"/>
    <property type="match status" value="1"/>
</dbReference>
<evidence type="ECO:0000256" key="1">
    <source>
        <dbReference type="ARBA" id="ARBA00004123"/>
    </source>
</evidence>
<evidence type="ECO:0000256" key="2">
    <source>
        <dbReference type="ARBA" id="ARBA00022741"/>
    </source>
</evidence>
<keyword evidence="6" id="KW-0539">Nucleus</keyword>
<dbReference type="InterPro" id="IPR020588">
    <property type="entry name" value="RecA_ATP-bd"/>
</dbReference>
<protein>
    <submittedName>
        <fullName evidence="9">RAD57 protein</fullName>
    </submittedName>
</protein>
<name>A0ABR5BBQ9_CRYGA</name>
<sequence>MSFASFPIETLDLPNNFREAALKANLTTSAILLSPIPKLTELLKCKIPFAQDLVKAVSQALAPEPVTLDVLFDEDYGRGACEKGTGEEMVGKGKGKWISTGDEGLDECLGGGLRRGCLYEIAGESAAGKSHFALTLALCCQLSSLTSSPGGSLILTSERELSTDRLIQLAESLLATHEPRAGEHHEGGIDPRVKGLLDNVLSNRVGDIDALEHALSYVIPALLESRLKASSSSSSPSSQPFPSRTRLKPIRLIILDSLTALLRGGSASSPSTRPAATSSSFLTERSKHLCVVADLLKALAVTYDVAVVVINQVSDVFPRHVPASSFGSPSAAAGTPPSSAWDQTQPFGPGMAQHQASSGKGNGGDPPMLYASQSRWFSGQSDVLNKEASLGIVWANAVNVRIMLSRTGRRRMLDQNDLRPVKRRRPRDQNEDEDQNQDEEAEGGARADEQEGRRRQIKVDEAKPTLIRRMHVVFTLFCPSGTVDYAITPSGIHSLPGSYEPVNILENMRKVWGNGKGTQTASVMMGTGDIGMGWGGIEKEGVGAVVGGSGLQGDVFDDYGELPAEYWDAVIAGETMPVEPPVMEETDERVVSEADAVEEMGHNVRHETEQEGLSKEK</sequence>
<dbReference type="Proteomes" id="UP000053800">
    <property type="component" value="Unassembled WGS sequence"/>
</dbReference>
<reference evidence="9 10" key="1">
    <citation type="submission" date="2015-01" db="EMBL/GenBank/DDBJ databases">
        <title>The Genome Sequence of Cryptococcus gattii CA1873.</title>
        <authorList>
            <consortium name="The Broad Institute Genomics Platform"/>
            <person name="Cuomo C."/>
            <person name="Litvintseva A."/>
            <person name="Chen Y."/>
            <person name="Heitman J."/>
            <person name="Sun S."/>
            <person name="Springer D."/>
            <person name="Dromer F."/>
            <person name="Young S."/>
            <person name="Zeng Q."/>
            <person name="Gargeya S."/>
            <person name="Abouelleil A."/>
            <person name="Alvarado L."/>
            <person name="Chapman S.B."/>
            <person name="Gainer-Dewar J."/>
            <person name="Goldberg J."/>
            <person name="Griggs A."/>
            <person name="Gujja S."/>
            <person name="Hansen M."/>
            <person name="Howarth C."/>
            <person name="Imamovic A."/>
            <person name="Larimer J."/>
            <person name="Murphy C."/>
            <person name="Naylor J."/>
            <person name="Pearson M."/>
            <person name="Priest M."/>
            <person name="Roberts A."/>
            <person name="Saif S."/>
            <person name="Shea T."/>
            <person name="Sykes S."/>
            <person name="Wortman J."/>
            <person name="Nusbaum C."/>
            <person name="Birren B."/>
        </authorList>
    </citation>
    <scope>NUCLEOTIDE SEQUENCE [LARGE SCALE GENOMIC DNA]</scope>
    <source>
        <strain evidence="9 10">CA1873</strain>
    </source>
</reference>
<dbReference type="InterPro" id="IPR047348">
    <property type="entry name" value="XRCC3-like_C"/>
</dbReference>
<organism evidence="9 10">
    <name type="scientific">Cryptococcus bacillisporus CA1873</name>
    <dbReference type="NCBI Taxonomy" id="1296111"/>
    <lineage>
        <taxon>Eukaryota</taxon>
        <taxon>Fungi</taxon>
        <taxon>Dikarya</taxon>
        <taxon>Basidiomycota</taxon>
        <taxon>Agaricomycotina</taxon>
        <taxon>Tremellomycetes</taxon>
        <taxon>Tremellales</taxon>
        <taxon>Cryptococcaceae</taxon>
        <taxon>Cryptococcus</taxon>
        <taxon>Cryptococcus gattii species complex</taxon>
    </lineage>
</organism>
<dbReference type="InterPro" id="IPR013632">
    <property type="entry name" value="Rad51_C"/>
</dbReference>